<feature type="compositionally biased region" description="Basic and acidic residues" evidence="9">
    <location>
        <begin position="769"/>
        <end position="781"/>
    </location>
</feature>
<feature type="compositionally biased region" description="Polar residues" evidence="9">
    <location>
        <begin position="1009"/>
        <end position="1034"/>
    </location>
</feature>
<dbReference type="GO" id="GO:0005789">
    <property type="term" value="C:endoplasmic reticulum membrane"/>
    <property type="evidence" value="ECO:0007669"/>
    <property type="project" value="UniProtKB-SubCell"/>
</dbReference>
<feature type="region of interest" description="Disordered" evidence="9">
    <location>
        <begin position="983"/>
        <end position="1173"/>
    </location>
</feature>
<keyword evidence="6" id="KW-0445">Lipid transport</keyword>
<comment type="caution">
    <text evidence="12">The sequence shown here is derived from an EMBL/GenBank/DDBJ whole genome shotgun (WGS) entry which is preliminary data.</text>
</comment>
<keyword evidence="7" id="KW-0446">Lipid-binding</keyword>
<evidence type="ECO:0000256" key="5">
    <source>
        <dbReference type="ARBA" id="ARBA00022989"/>
    </source>
</evidence>
<feature type="region of interest" description="Disordered" evidence="9">
    <location>
        <begin position="483"/>
        <end position="551"/>
    </location>
</feature>
<evidence type="ECO:0000256" key="10">
    <source>
        <dbReference type="SAM" id="Phobius"/>
    </source>
</evidence>
<evidence type="ECO:0000256" key="7">
    <source>
        <dbReference type="ARBA" id="ARBA00023121"/>
    </source>
</evidence>
<dbReference type="InterPro" id="IPR031468">
    <property type="entry name" value="SMP_LBD"/>
</dbReference>
<organism evidence="12 13">
    <name type="scientific">Lentinula raphanica</name>
    <dbReference type="NCBI Taxonomy" id="153919"/>
    <lineage>
        <taxon>Eukaryota</taxon>
        <taxon>Fungi</taxon>
        <taxon>Dikarya</taxon>
        <taxon>Basidiomycota</taxon>
        <taxon>Agaricomycotina</taxon>
        <taxon>Agaricomycetes</taxon>
        <taxon>Agaricomycetidae</taxon>
        <taxon>Agaricales</taxon>
        <taxon>Marasmiineae</taxon>
        <taxon>Omphalotaceae</taxon>
        <taxon>Lentinula</taxon>
    </lineage>
</organism>
<feature type="domain" description="SMP-LTD" evidence="11">
    <location>
        <begin position="268"/>
        <end position="459"/>
    </location>
</feature>
<evidence type="ECO:0000313" key="13">
    <source>
        <dbReference type="Proteomes" id="UP001163846"/>
    </source>
</evidence>
<feature type="compositionally biased region" description="Low complexity" evidence="9">
    <location>
        <begin position="1089"/>
        <end position="1106"/>
    </location>
</feature>
<evidence type="ECO:0000256" key="1">
    <source>
        <dbReference type="ARBA" id="ARBA00004586"/>
    </source>
</evidence>
<feature type="compositionally biased region" description="Low complexity" evidence="9">
    <location>
        <begin position="783"/>
        <end position="796"/>
    </location>
</feature>
<dbReference type="PROSITE" id="PS51847">
    <property type="entry name" value="SMP"/>
    <property type="match status" value="1"/>
</dbReference>
<dbReference type="InterPro" id="IPR019411">
    <property type="entry name" value="MMM1_dom"/>
</dbReference>
<evidence type="ECO:0000256" key="2">
    <source>
        <dbReference type="ARBA" id="ARBA00022448"/>
    </source>
</evidence>
<evidence type="ECO:0000259" key="11">
    <source>
        <dbReference type="PROSITE" id="PS51847"/>
    </source>
</evidence>
<evidence type="ECO:0000256" key="3">
    <source>
        <dbReference type="ARBA" id="ARBA00022692"/>
    </source>
</evidence>
<proteinExistence type="predicted"/>
<feature type="compositionally biased region" description="Polar residues" evidence="9">
    <location>
        <begin position="817"/>
        <end position="836"/>
    </location>
</feature>
<dbReference type="GO" id="GO:0008289">
    <property type="term" value="F:lipid binding"/>
    <property type="evidence" value="ECO:0007669"/>
    <property type="project" value="UniProtKB-KW"/>
</dbReference>
<evidence type="ECO:0000313" key="12">
    <source>
        <dbReference type="EMBL" id="KAJ3845539.1"/>
    </source>
</evidence>
<protein>
    <recommendedName>
        <fullName evidence="11">SMP-LTD domain-containing protein</fullName>
    </recommendedName>
</protein>
<feature type="compositionally biased region" description="Polar residues" evidence="9">
    <location>
        <begin position="983"/>
        <end position="1002"/>
    </location>
</feature>
<feature type="compositionally biased region" description="Polar residues" evidence="9">
    <location>
        <begin position="846"/>
        <end position="856"/>
    </location>
</feature>
<dbReference type="EMBL" id="MU805935">
    <property type="protein sequence ID" value="KAJ3845539.1"/>
    <property type="molecule type" value="Genomic_DNA"/>
</dbReference>
<feature type="transmembrane region" description="Helical" evidence="10">
    <location>
        <begin position="7"/>
        <end position="31"/>
    </location>
</feature>
<evidence type="ECO:0000256" key="9">
    <source>
        <dbReference type="SAM" id="MobiDB-lite"/>
    </source>
</evidence>
<dbReference type="GO" id="GO:0032865">
    <property type="term" value="C:ERMES complex"/>
    <property type="evidence" value="ECO:0007669"/>
    <property type="project" value="TreeGrafter"/>
</dbReference>
<dbReference type="GO" id="GO:1990456">
    <property type="term" value="P:mitochondrion-endoplasmic reticulum membrane tethering"/>
    <property type="evidence" value="ECO:0007669"/>
    <property type="project" value="TreeGrafter"/>
</dbReference>
<dbReference type="SUPFAM" id="SSF50729">
    <property type="entry name" value="PH domain-like"/>
    <property type="match status" value="1"/>
</dbReference>
<name>A0AA38PMC6_9AGAR</name>
<dbReference type="Proteomes" id="UP001163846">
    <property type="component" value="Unassembled WGS sequence"/>
</dbReference>
<feature type="compositionally biased region" description="Low complexity" evidence="9">
    <location>
        <begin position="944"/>
        <end position="967"/>
    </location>
</feature>
<feature type="compositionally biased region" description="Pro residues" evidence="9">
    <location>
        <begin position="1048"/>
        <end position="1058"/>
    </location>
</feature>
<keyword evidence="8 10" id="KW-0472">Membrane</keyword>
<dbReference type="CDD" id="cd21675">
    <property type="entry name" value="SMP_TEX2"/>
    <property type="match status" value="1"/>
</dbReference>
<feature type="compositionally biased region" description="Polar residues" evidence="9">
    <location>
        <begin position="590"/>
        <end position="606"/>
    </location>
</feature>
<keyword evidence="13" id="KW-1185">Reference proteome</keyword>
<feature type="compositionally biased region" description="Low complexity" evidence="9">
    <location>
        <begin position="1123"/>
        <end position="1148"/>
    </location>
</feature>
<feature type="compositionally biased region" description="Low complexity" evidence="9">
    <location>
        <begin position="857"/>
        <end position="871"/>
    </location>
</feature>
<feature type="region of interest" description="Disordered" evidence="9">
    <location>
        <begin position="568"/>
        <end position="882"/>
    </location>
</feature>
<gene>
    <name evidence="12" type="ORF">F5878DRAFT_719857</name>
</gene>
<evidence type="ECO:0000256" key="8">
    <source>
        <dbReference type="ARBA" id="ARBA00023136"/>
    </source>
</evidence>
<keyword evidence="3 10" id="KW-0812">Transmembrane</keyword>
<evidence type="ECO:0000256" key="4">
    <source>
        <dbReference type="ARBA" id="ARBA00022824"/>
    </source>
</evidence>
<sequence>MSFKAILYAYILGGFTLVPLLLCALVAYTIYTSEPVLDDPKEKSTSTAENGDAEKKVLDVQDTPKTRKGWLTVRRTFEESSFDGGYVTLVRSFLDARSKDPKRSRPKDMWFVVLKGRILYLYEDESMTDCEAAIQLGSHNVVVYPEGLLDGELFTKRNAICLKPKLEQESMPSLTKEMKLNDDERSERPKEVEKAKKIVDSVAREQALNHQTPWFIFVRSTVEMEDWYLALVHASQHPAQTPTLDGLQDVFSPADMSILVSTLDEQPDIIPMRWFNALFGRIFYSFYKTQYLESFIIGRLMKKLSKVKRPTFLNDILVTEVSVGNRTPVFSKPMLKELTKEGDASMEVHMAFKGEIRITIQATATINLGARFKPYLVKLVLAAVLRELEGNLLIKVKRPPSNRIWYAFTQMPKMVLNVEPVVSDRQITWNMILSTIESSLKTIIQESIVMPNMDDIAFFDTARYKDVIRGGIWADAARKQSKNVATAGEHPSVPNVETTPEPIIPDSEHDNSDPLSRPLQKTSSLQETSSSVPEPPLLVSSSTLPEDASSITNNRRKTWFSSVRGVNMDAESSSDNSNVETESRGRTLGTHATTTPTVRSLSTPNTDIVPEKDSMQEAASSSPSTPPAKTRSVSQSSSARENEGTSDDARTRQSGDGSSLSVPAPSSNTPPSPTNFLATLKSRAADKQALSNTAKDTMRKWGMKWGGLNKNLSGSSSSSSQEDMPDHDTAGEGLGINHSRSRTMSSIGSGASAGSQKARTSYAAVRAAVAERRERAEHGREQSPSGSLTPSSSSTPIPIPPSRNNASQAADFPDHGSLSSNGSSVHPLNGQDSSSYTEKHGAELGRTTSIPQSQPITASKSSSTSSTNSSTCADEPKPSRSRVHLDVPLDEAAPAHAPIHVQPQAKTMSIPGIHASHKGEVMSMGYVPPPAQADNAKDKQRNRTTSQTSSTLSNLSSLGASSMGSLSKNPKLQSMYRLWKQAASNPSSASENDNAHSASTSGVAAENSAADTNDSNPASTSSSGIAEPNSSQSIPALPASMSSLSKRVPPPPLPPRPSPVTITPSRPPPLPARTPSSASGASTPVLSYQTNSPSNSSLTPPQSTSSAHEVLKEIATKDRKRASLTLSSTPPSPTLGRRVSTTSSARSPSPVPVPAQANTITVDEPTKTGLKNSEADTMDVFTSESSLLSEVDATHAWGLDDEEVVPQTIPETTV</sequence>
<feature type="region of interest" description="Disordered" evidence="9">
    <location>
        <begin position="922"/>
        <end position="968"/>
    </location>
</feature>
<dbReference type="PANTHER" id="PTHR13466:SF19">
    <property type="entry name" value="NUCLEUS-VACUOLE JUNCTION PROTEIN 2"/>
    <property type="match status" value="1"/>
</dbReference>
<dbReference type="PANTHER" id="PTHR13466">
    <property type="entry name" value="TEX2 PROTEIN-RELATED"/>
    <property type="match status" value="1"/>
</dbReference>
<reference evidence="12" key="1">
    <citation type="submission" date="2022-08" db="EMBL/GenBank/DDBJ databases">
        <authorList>
            <consortium name="DOE Joint Genome Institute"/>
            <person name="Min B."/>
            <person name="Riley R."/>
            <person name="Sierra-Patev S."/>
            <person name="Naranjo-Ortiz M."/>
            <person name="Looney B."/>
            <person name="Konkel Z."/>
            <person name="Slot J.C."/>
            <person name="Sakamoto Y."/>
            <person name="Steenwyk J.L."/>
            <person name="Rokas A."/>
            <person name="Carro J."/>
            <person name="Camarero S."/>
            <person name="Ferreira P."/>
            <person name="Molpeceres G."/>
            <person name="Ruiz-Duenas F.J."/>
            <person name="Serrano A."/>
            <person name="Henrissat B."/>
            <person name="Drula E."/>
            <person name="Hughes K.W."/>
            <person name="Mata J.L."/>
            <person name="Ishikawa N.K."/>
            <person name="Vargas-Isla R."/>
            <person name="Ushijima S."/>
            <person name="Smith C.A."/>
            <person name="Ahrendt S."/>
            <person name="Andreopoulos W."/>
            <person name="He G."/>
            <person name="Labutti K."/>
            <person name="Lipzen A."/>
            <person name="Ng V."/>
            <person name="Sandor L."/>
            <person name="Barry K."/>
            <person name="Martinez A.T."/>
            <person name="Xiao Y."/>
            <person name="Gibbons J.G."/>
            <person name="Terashima K."/>
            <person name="Hibbett D.S."/>
            <person name="Grigoriev I.V."/>
        </authorList>
    </citation>
    <scope>NUCLEOTIDE SEQUENCE</scope>
    <source>
        <strain evidence="12">TFB9207</strain>
    </source>
</reference>
<feature type="compositionally biased region" description="Low complexity" evidence="9">
    <location>
        <begin position="745"/>
        <end position="755"/>
    </location>
</feature>
<dbReference type="GO" id="GO:0015914">
    <property type="term" value="P:phospholipid transport"/>
    <property type="evidence" value="ECO:0007669"/>
    <property type="project" value="TreeGrafter"/>
</dbReference>
<keyword evidence="2" id="KW-0813">Transport</keyword>
<keyword evidence="5 10" id="KW-1133">Transmembrane helix</keyword>
<dbReference type="AlphaFoldDB" id="A0AA38PMC6"/>
<comment type="subcellular location">
    <subcellularLocation>
        <location evidence="1">Endoplasmic reticulum membrane</location>
    </subcellularLocation>
</comment>
<evidence type="ECO:0000256" key="6">
    <source>
        <dbReference type="ARBA" id="ARBA00023055"/>
    </source>
</evidence>
<keyword evidence="4" id="KW-0256">Endoplasmic reticulum</keyword>
<dbReference type="Pfam" id="PF10296">
    <property type="entry name" value="MMM1"/>
    <property type="match status" value="1"/>
</dbReference>
<feature type="compositionally biased region" description="Basic and acidic residues" evidence="9">
    <location>
        <begin position="640"/>
        <end position="653"/>
    </location>
</feature>
<accession>A0AA38PMC6</accession>
<feature type="compositionally biased region" description="Polar residues" evidence="9">
    <location>
        <begin position="570"/>
        <end position="580"/>
    </location>
</feature>
<feature type="compositionally biased region" description="Low complexity" evidence="9">
    <location>
        <begin position="527"/>
        <end position="546"/>
    </location>
</feature>